<feature type="transmembrane region" description="Helical" evidence="8">
    <location>
        <begin position="348"/>
        <end position="370"/>
    </location>
</feature>
<evidence type="ECO:0000256" key="3">
    <source>
        <dbReference type="ARBA" id="ARBA00022737"/>
    </source>
</evidence>
<comment type="similarity">
    <text evidence="8">Belongs to the DHHC palmitoyltransferase family.</text>
</comment>
<organism evidence="10 11">
    <name type="scientific">Anaeramoeba ignava</name>
    <name type="common">Anaerobic marine amoeba</name>
    <dbReference type="NCBI Taxonomy" id="1746090"/>
    <lineage>
        <taxon>Eukaryota</taxon>
        <taxon>Metamonada</taxon>
        <taxon>Anaeramoebidae</taxon>
        <taxon>Anaeramoeba</taxon>
    </lineage>
</organism>
<dbReference type="PANTHER" id="PTHR24198:SF165">
    <property type="entry name" value="ANKYRIN REPEAT-CONTAINING PROTEIN-RELATED"/>
    <property type="match status" value="1"/>
</dbReference>
<dbReference type="InterPro" id="IPR001594">
    <property type="entry name" value="Palmitoyltrfase_DHHC"/>
</dbReference>
<dbReference type="Pfam" id="PF12796">
    <property type="entry name" value="Ank_2"/>
    <property type="match status" value="2"/>
</dbReference>
<dbReference type="PANTHER" id="PTHR24198">
    <property type="entry name" value="ANKYRIN REPEAT AND PROTEIN KINASE DOMAIN-CONTAINING PROTEIN"/>
    <property type="match status" value="1"/>
</dbReference>
<dbReference type="GO" id="GO:0019706">
    <property type="term" value="F:protein-cysteine S-palmitoyltransferase activity"/>
    <property type="evidence" value="ECO:0007669"/>
    <property type="project" value="UniProtKB-EC"/>
</dbReference>
<keyword evidence="6 8" id="KW-0472">Membrane</keyword>
<comment type="domain">
    <text evidence="8">The DHHC domain is required for palmitoyltransferase activity.</text>
</comment>
<dbReference type="SUPFAM" id="SSF48403">
    <property type="entry name" value="Ankyrin repeat"/>
    <property type="match status" value="1"/>
</dbReference>
<keyword evidence="2 8" id="KW-0812">Transmembrane</keyword>
<evidence type="ECO:0000256" key="5">
    <source>
        <dbReference type="ARBA" id="ARBA00023043"/>
    </source>
</evidence>
<gene>
    <name evidence="10" type="ORF">M0811_04891</name>
</gene>
<evidence type="ECO:0000256" key="2">
    <source>
        <dbReference type="ARBA" id="ARBA00022692"/>
    </source>
</evidence>
<dbReference type="OrthoDB" id="163438at2759"/>
<evidence type="ECO:0000256" key="1">
    <source>
        <dbReference type="ARBA" id="ARBA00004141"/>
    </source>
</evidence>
<evidence type="ECO:0000313" key="10">
    <source>
        <dbReference type="EMBL" id="KAJ5078566.1"/>
    </source>
</evidence>
<name>A0A9Q0RF72_ANAIG</name>
<evidence type="ECO:0000256" key="7">
    <source>
        <dbReference type="PROSITE-ProRule" id="PRU00023"/>
    </source>
</evidence>
<comment type="subcellular location">
    <subcellularLocation>
        <location evidence="1">Membrane</location>
        <topology evidence="1">Multi-pass membrane protein</topology>
    </subcellularLocation>
</comment>
<dbReference type="Gene3D" id="1.25.40.20">
    <property type="entry name" value="Ankyrin repeat-containing domain"/>
    <property type="match status" value="2"/>
</dbReference>
<feature type="repeat" description="ANK" evidence="7">
    <location>
        <begin position="86"/>
        <end position="118"/>
    </location>
</feature>
<keyword evidence="3" id="KW-0677">Repeat</keyword>
<feature type="transmembrane region" description="Helical" evidence="8">
    <location>
        <begin position="498"/>
        <end position="525"/>
    </location>
</feature>
<feature type="transmembrane region" description="Helical" evidence="8">
    <location>
        <begin position="324"/>
        <end position="342"/>
    </location>
</feature>
<keyword evidence="4 8" id="KW-1133">Transmembrane helix</keyword>
<evidence type="ECO:0000256" key="4">
    <source>
        <dbReference type="ARBA" id="ARBA00022989"/>
    </source>
</evidence>
<feature type="repeat" description="ANK" evidence="7">
    <location>
        <begin position="154"/>
        <end position="186"/>
    </location>
</feature>
<keyword evidence="11" id="KW-1185">Reference proteome</keyword>
<comment type="catalytic activity">
    <reaction evidence="8">
        <text>L-cysteinyl-[protein] + hexadecanoyl-CoA = S-hexadecanoyl-L-cysteinyl-[protein] + CoA</text>
        <dbReference type="Rhea" id="RHEA:36683"/>
        <dbReference type="Rhea" id="RHEA-COMP:10131"/>
        <dbReference type="Rhea" id="RHEA-COMP:11032"/>
        <dbReference type="ChEBI" id="CHEBI:29950"/>
        <dbReference type="ChEBI" id="CHEBI:57287"/>
        <dbReference type="ChEBI" id="CHEBI:57379"/>
        <dbReference type="ChEBI" id="CHEBI:74151"/>
        <dbReference type="EC" id="2.3.1.225"/>
    </reaction>
</comment>
<dbReference type="OMA" id="RECQSHS"/>
<dbReference type="InterPro" id="IPR002110">
    <property type="entry name" value="Ankyrin_rpt"/>
</dbReference>
<feature type="repeat" description="ANK" evidence="7">
    <location>
        <begin position="187"/>
        <end position="219"/>
    </location>
</feature>
<evidence type="ECO:0000256" key="8">
    <source>
        <dbReference type="RuleBase" id="RU079119"/>
    </source>
</evidence>
<evidence type="ECO:0000313" key="11">
    <source>
        <dbReference type="Proteomes" id="UP001149090"/>
    </source>
</evidence>
<dbReference type="EC" id="2.3.1.225" evidence="8"/>
<keyword evidence="8" id="KW-0808">Transferase</keyword>
<dbReference type="InterPro" id="IPR036770">
    <property type="entry name" value="Ankyrin_rpt-contain_sf"/>
</dbReference>
<feature type="transmembrane region" description="Helical" evidence="8">
    <location>
        <begin position="441"/>
        <end position="462"/>
    </location>
</feature>
<dbReference type="PROSITE" id="PS50216">
    <property type="entry name" value="DHHC"/>
    <property type="match status" value="1"/>
</dbReference>
<dbReference type="AlphaFoldDB" id="A0A9Q0RF72"/>
<dbReference type="Pfam" id="PF01529">
    <property type="entry name" value="DHHC"/>
    <property type="match status" value="1"/>
</dbReference>
<dbReference type="GO" id="GO:0016020">
    <property type="term" value="C:membrane"/>
    <property type="evidence" value="ECO:0007669"/>
    <property type="project" value="UniProtKB-SubCell"/>
</dbReference>
<keyword evidence="8" id="KW-0012">Acyltransferase</keyword>
<dbReference type="PROSITE" id="PS50088">
    <property type="entry name" value="ANK_REPEAT"/>
    <property type="match status" value="4"/>
</dbReference>
<feature type="transmembrane region" description="Helical" evidence="8">
    <location>
        <begin position="262"/>
        <end position="279"/>
    </location>
</feature>
<feature type="transmembrane region" description="Helical" evidence="8">
    <location>
        <begin position="285"/>
        <end position="303"/>
    </location>
</feature>
<reference evidence="10" key="1">
    <citation type="submission" date="2022-10" db="EMBL/GenBank/DDBJ databases">
        <title>Novel sulphate-reducing endosymbionts in the free-living metamonad Anaeramoeba.</title>
        <authorList>
            <person name="Jerlstrom-Hultqvist J."/>
            <person name="Cepicka I."/>
            <person name="Gallot-Lavallee L."/>
            <person name="Salas-Leiva D."/>
            <person name="Curtis B.A."/>
            <person name="Zahonova K."/>
            <person name="Pipaliya S."/>
            <person name="Dacks J."/>
            <person name="Roger A.J."/>
        </authorList>
    </citation>
    <scope>NUCLEOTIDE SEQUENCE</scope>
    <source>
        <strain evidence="10">BMAN</strain>
    </source>
</reference>
<dbReference type="EMBL" id="JAPDFW010000053">
    <property type="protein sequence ID" value="KAJ5078566.1"/>
    <property type="molecule type" value="Genomic_DNA"/>
</dbReference>
<keyword evidence="5 7" id="KW-0040">ANK repeat</keyword>
<accession>A0A9Q0RF72</accession>
<feature type="repeat" description="ANK" evidence="7">
    <location>
        <begin position="53"/>
        <end position="85"/>
    </location>
</feature>
<feature type="domain" description="Palmitoyltransferase DHHC" evidence="9">
    <location>
        <begin position="396"/>
        <end position="537"/>
    </location>
</feature>
<dbReference type="Proteomes" id="UP001149090">
    <property type="component" value="Unassembled WGS sequence"/>
</dbReference>
<protein>
    <recommendedName>
        <fullName evidence="8">Palmitoyltransferase</fullName>
        <ecNumber evidence="8">2.3.1.225</ecNumber>
    </recommendedName>
</protein>
<proteinExistence type="inferred from homology"/>
<dbReference type="SMART" id="SM00248">
    <property type="entry name" value="ANK"/>
    <property type="match status" value="6"/>
</dbReference>
<dbReference type="PROSITE" id="PS50297">
    <property type="entry name" value="ANK_REP_REGION"/>
    <property type="match status" value="4"/>
</dbReference>
<sequence length="584" mass="68682">MQRNSNSKSIQNPNRKKIYIENHLKHLIITNNIELIIKHIEDYKISREIKDENGNGPIHWAAENNRAQVIEALIKMGFPIDNSNYVQSTPLHLACTKDSVSIIKLLLENGADLYKTDEIQSTAIHVATQCNAYLVVQYLISNYPEIVDLPDQFQNQTPLHWASHRGNYDIAVLLIKNGANINKQDNTGNTPLHLACKHGNRKIVELLLKNNTDFLIKNNSQETPIDLAVHSGKIETARFIKIYTAKNFQFKFFKDLSNKKRLTIFSLLPGFAMFISYFLFAKLHLFFAVSIILIISLSIYFNIERWWNFYGELDLPPTPWQAGYTLSIMFHLYISYFLYFMFVSFPVLPVSSTVLVIASFFPLFSLYKLFTVDPGFIEQKKISLEEALQTYKEVSHEDYCYTCKIIKPLRSKHDRVTDRCIGRFDHYCTWLYCPIGYKNHIYFISMVFWSSLNIYIYTYLFFKFVHQTFNYNQNGAFQFFQIKSYFDLIISSYKIQPWVLAVILWSLTLGFYMTYTFVQAVYFLFINLTTNESLNWKKYPIFLKNGKFFNPYSKGFRANLAQFFNWNKSIDWNNLFNLNQLEFK</sequence>
<evidence type="ECO:0000256" key="6">
    <source>
        <dbReference type="ARBA" id="ARBA00023136"/>
    </source>
</evidence>
<evidence type="ECO:0000259" key="9">
    <source>
        <dbReference type="Pfam" id="PF01529"/>
    </source>
</evidence>
<comment type="caution">
    <text evidence="10">The sequence shown here is derived from an EMBL/GenBank/DDBJ whole genome shotgun (WGS) entry which is preliminary data.</text>
</comment>